<dbReference type="InterPro" id="IPR024320">
    <property type="entry name" value="LPG_synthase_C"/>
</dbReference>
<dbReference type="AlphaFoldDB" id="A0AAN6BYC6"/>
<sequence>MSSASSSVYQQSDLESLASRSSVCSSSTTTLDDTIFTRTYNAALNIPHIHCSGKPHGEHTTNSLHSRPITTTFDQAYDLFAQTSHMGILDPEYKVFTSQKGHGSLVYKIQARTVVVTGDPMCSEESRKPLLNELRHFRWAHGLVLAFVAVSESFAKYAQQQGWVTMGFGHEKVINPLTNKILRGQTGKRMLSQNKQLFDPKRGGVSMHLYIPSMDKPDFELQDRLQKLYDDWRYEKTLKQGAGSQTFVTVYDLFSYPESTIFLYTCDINGQIHGLAVLRRLNNRGYHQDPCIASQDAPRGITDLLIITALQLLKKAGINYLSLGFEPLHTVQETKSHSKLQSRLLEHGYNRTIKSVPVTGKSAFFNKFHPDESLSSNLFIYLLSKGIPIRGSIALMHFANINIRQLIAQPTLGNPHNEKQTSYS</sequence>
<dbReference type="SUPFAM" id="SSF55729">
    <property type="entry name" value="Acyl-CoA N-acyltransferases (Nat)"/>
    <property type="match status" value="1"/>
</dbReference>
<evidence type="ECO:0000256" key="1">
    <source>
        <dbReference type="ARBA" id="ARBA00004651"/>
    </source>
</evidence>
<dbReference type="GO" id="GO:0016755">
    <property type="term" value="F:aminoacyltransferase activity"/>
    <property type="evidence" value="ECO:0007669"/>
    <property type="project" value="TreeGrafter"/>
</dbReference>
<keyword evidence="5" id="KW-0472">Membrane</keyword>
<keyword evidence="8" id="KW-1185">Reference proteome</keyword>
<evidence type="ECO:0000256" key="2">
    <source>
        <dbReference type="ARBA" id="ARBA00022475"/>
    </source>
</evidence>
<comment type="caution">
    <text evidence="7">The sequence shown here is derived from an EMBL/GenBank/DDBJ whole genome shotgun (WGS) entry which is preliminary data.</text>
</comment>
<feature type="domain" description="Phosphatidylglycerol lysyltransferase C-terminal" evidence="6">
    <location>
        <begin position="83"/>
        <end position="372"/>
    </location>
</feature>
<protein>
    <recommendedName>
        <fullName evidence="6">Phosphatidylglycerol lysyltransferase C-terminal domain-containing protein</fullName>
    </recommendedName>
</protein>
<dbReference type="InterPro" id="IPR051211">
    <property type="entry name" value="PG_lysyltransferase"/>
</dbReference>
<reference evidence="7 8" key="1">
    <citation type="submission" date="2020-02" db="EMBL/GenBank/DDBJ databases">
        <title>Identification and distribution of gene clusters putatively required for synthesis of sphingolipid metabolism inhibitors in phylogenetically diverse species of the filamentous fungus Fusarium.</title>
        <authorList>
            <person name="Kim H.-S."/>
            <person name="Busman M."/>
            <person name="Brown D.W."/>
            <person name="Divon H."/>
            <person name="Uhlig S."/>
            <person name="Proctor R.H."/>
        </authorList>
    </citation>
    <scope>NUCLEOTIDE SEQUENCE [LARGE SCALE GENOMIC DNA]</scope>
    <source>
        <strain evidence="7 8">NRRL 2903</strain>
    </source>
</reference>
<evidence type="ECO:0000259" key="6">
    <source>
        <dbReference type="Pfam" id="PF09924"/>
    </source>
</evidence>
<evidence type="ECO:0000313" key="7">
    <source>
        <dbReference type="EMBL" id="KAF5235117.1"/>
    </source>
</evidence>
<keyword evidence="4" id="KW-1133">Transmembrane helix</keyword>
<dbReference type="GO" id="GO:0055091">
    <property type="term" value="P:phospholipid homeostasis"/>
    <property type="evidence" value="ECO:0007669"/>
    <property type="project" value="TreeGrafter"/>
</dbReference>
<dbReference type="InterPro" id="IPR016181">
    <property type="entry name" value="Acyl_CoA_acyltransferase"/>
</dbReference>
<evidence type="ECO:0000256" key="3">
    <source>
        <dbReference type="ARBA" id="ARBA00022692"/>
    </source>
</evidence>
<name>A0AAN6BYC6_FUSAU</name>
<evidence type="ECO:0000313" key="8">
    <source>
        <dbReference type="Proteomes" id="UP000537989"/>
    </source>
</evidence>
<gene>
    <name evidence="7" type="ORF">FAUST_7280</name>
</gene>
<dbReference type="PANTHER" id="PTHR34697:SF2">
    <property type="entry name" value="PHOSPHATIDYLGLYCEROL LYSYLTRANSFERASE"/>
    <property type="match status" value="1"/>
</dbReference>
<keyword evidence="2" id="KW-1003">Cell membrane</keyword>
<keyword evidence="3" id="KW-0812">Transmembrane</keyword>
<dbReference type="GO" id="GO:0005886">
    <property type="term" value="C:plasma membrane"/>
    <property type="evidence" value="ECO:0007669"/>
    <property type="project" value="UniProtKB-SubCell"/>
</dbReference>
<proteinExistence type="predicted"/>
<accession>A0AAN6BYC6</accession>
<comment type="subcellular location">
    <subcellularLocation>
        <location evidence="1">Cell membrane</location>
        <topology evidence="1">Multi-pass membrane protein</topology>
    </subcellularLocation>
</comment>
<dbReference type="PANTHER" id="PTHR34697">
    <property type="entry name" value="PHOSPHATIDYLGLYCEROL LYSYLTRANSFERASE"/>
    <property type="match status" value="1"/>
</dbReference>
<evidence type="ECO:0000256" key="5">
    <source>
        <dbReference type="ARBA" id="ARBA00023136"/>
    </source>
</evidence>
<evidence type="ECO:0000256" key="4">
    <source>
        <dbReference type="ARBA" id="ARBA00022989"/>
    </source>
</evidence>
<dbReference type="EMBL" id="JAAMOD010000211">
    <property type="protein sequence ID" value="KAF5235117.1"/>
    <property type="molecule type" value="Genomic_DNA"/>
</dbReference>
<dbReference type="Pfam" id="PF09924">
    <property type="entry name" value="LPG_synthase_C"/>
    <property type="match status" value="1"/>
</dbReference>
<dbReference type="Proteomes" id="UP000537989">
    <property type="component" value="Unassembled WGS sequence"/>
</dbReference>
<organism evidence="7 8">
    <name type="scientific">Fusarium austroamericanum</name>
    <dbReference type="NCBI Taxonomy" id="282268"/>
    <lineage>
        <taxon>Eukaryota</taxon>
        <taxon>Fungi</taxon>
        <taxon>Dikarya</taxon>
        <taxon>Ascomycota</taxon>
        <taxon>Pezizomycotina</taxon>
        <taxon>Sordariomycetes</taxon>
        <taxon>Hypocreomycetidae</taxon>
        <taxon>Hypocreales</taxon>
        <taxon>Nectriaceae</taxon>
        <taxon>Fusarium</taxon>
    </lineage>
</organism>